<reference evidence="2 3" key="1">
    <citation type="submission" date="2014-06" db="EMBL/GenBank/DDBJ databases">
        <title>Evolutionary Origins and Diversification of the Mycorrhizal Mutualists.</title>
        <authorList>
            <consortium name="DOE Joint Genome Institute"/>
            <consortium name="Mycorrhizal Genomics Consortium"/>
            <person name="Kohler A."/>
            <person name="Kuo A."/>
            <person name="Nagy L.G."/>
            <person name="Floudas D."/>
            <person name="Copeland A."/>
            <person name="Barry K.W."/>
            <person name="Cichocki N."/>
            <person name="Veneault-Fourrey C."/>
            <person name="LaButti K."/>
            <person name="Lindquist E.A."/>
            <person name="Lipzen A."/>
            <person name="Lundell T."/>
            <person name="Morin E."/>
            <person name="Murat C."/>
            <person name="Riley R."/>
            <person name="Ohm R."/>
            <person name="Sun H."/>
            <person name="Tunlid A."/>
            <person name="Henrissat B."/>
            <person name="Grigoriev I.V."/>
            <person name="Hibbett D.S."/>
            <person name="Martin F."/>
        </authorList>
    </citation>
    <scope>NUCLEOTIDE SEQUENCE [LARGE SCALE GENOMIC DNA]</scope>
    <source>
        <strain evidence="2 3">FD-325 SS-3</strain>
    </source>
</reference>
<dbReference type="AlphaFoldDB" id="A0A0C9T634"/>
<evidence type="ECO:0000256" key="1">
    <source>
        <dbReference type="SAM" id="MobiDB-lite"/>
    </source>
</evidence>
<evidence type="ECO:0000313" key="3">
    <source>
        <dbReference type="Proteomes" id="UP000053263"/>
    </source>
</evidence>
<protein>
    <submittedName>
        <fullName evidence="2">Uncharacterized protein</fullName>
    </submittedName>
</protein>
<accession>A0A0C9T634</accession>
<dbReference type="Proteomes" id="UP000053263">
    <property type="component" value="Unassembled WGS sequence"/>
</dbReference>
<feature type="compositionally biased region" description="Basic and acidic residues" evidence="1">
    <location>
        <begin position="1"/>
        <end position="83"/>
    </location>
</feature>
<keyword evidence="3" id="KW-1185">Reference proteome</keyword>
<dbReference type="HOGENOM" id="CLU_1489592_0_0_1"/>
<organism evidence="2 3">
    <name type="scientific">Plicaturopsis crispa FD-325 SS-3</name>
    <dbReference type="NCBI Taxonomy" id="944288"/>
    <lineage>
        <taxon>Eukaryota</taxon>
        <taxon>Fungi</taxon>
        <taxon>Dikarya</taxon>
        <taxon>Basidiomycota</taxon>
        <taxon>Agaricomycotina</taxon>
        <taxon>Agaricomycetes</taxon>
        <taxon>Agaricomycetidae</taxon>
        <taxon>Amylocorticiales</taxon>
        <taxon>Amylocorticiaceae</taxon>
        <taxon>Plicatura</taxon>
        <taxon>Plicaturopsis crispa</taxon>
    </lineage>
</organism>
<name>A0A0C9T634_PLICR</name>
<evidence type="ECO:0000313" key="2">
    <source>
        <dbReference type="EMBL" id="KII84769.1"/>
    </source>
</evidence>
<gene>
    <name evidence="2" type="ORF">PLICRDRAFT_57290</name>
</gene>
<sequence>MSESATKEKAKPTKGHTDMSESATEEKAKPTKRHTDMSEPATKEKVKPTKRHTDMSESATKEKVKPTKRHGDMSKSATKEKVKPTVRQPPATTSSPLAINAIECITITGAHPDLLMHRVSPPTMEIKRPSSDLEALPAPLPPVVSTLPPPGNMHVRISLGKKLGSGGCSLVYTVKILGDFP</sequence>
<feature type="region of interest" description="Disordered" evidence="1">
    <location>
        <begin position="1"/>
        <end position="93"/>
    </location>
</feature>
<proteinExistence type="predicted"/>
<dbReference type="EMBL" id="KN832569">
    <property type="protein sequence ID" value="KII84769.1"/>
    <property type="molecule type" value="Genomic_DNA"/>
</dbReference>